<dbReference type="Gene3D" id="3.60.40.10">
    <property type="entry name" value="PPM-type phosphatase domain"/>
    <property type="match status" value="1"/>
</dbReference>
<evidence type="ECO:0000313" key="2">
    <source>
        <dbReference type="EMBL" id="TPW75998.1"/>
    </source>
</evidence>
<dbReference type="Pfam" id="PF13672">
    <property type="entry name" value="PP2C_2"/>
    <property type="match status" value="1"/>
</dbReference>
<dbReference type="RefSeq" id="WP_141163355.1">
    <property type="nucleotide sequence ID" value="NZ_VHQG01000002.1"/>
</dbReference>
<keyword evidence="3" id="KW-1185">Reference proteome</keyword>
<reference evidence="2 3" key="1">
    <citation type="submission" date="2019-06" db="EMBL/GenBank/DDBJ databases">
        <authorList>
            <person name="Li F."/>
        </authorList>
    </citation>
    <scope>NUCLEOTIDE SEQUENCE [LARGE SCALE GENOMIC DNA]</scope>
    <source>
        <strain evidence="2 3">10F1D-1</strain>
    </source>
</reference>
<comment type="caution">
    <text evidence="2">The sequence shown here is derived from an EMBL/GenBank/DDBJ whole genome shotgun (WGS) entry which is preliminary data.</text>
</comment>
<dbReference type="InterPro" id="IPR036457">
    <property type="entry name" value="PPM-type-like_dom_sf"/>
</dbReference>
<organism evidence="2 3">
    <name type="scientific">Schumannella soli</name>
    <dbReference type="NCBI Taxonomy" id="2590779"/>
    <lineage>
        <taxon>Bacteria</taxon>
        <taxon>Bacillati</taxon>
        <taxon>Actinomycetota</taxon>
        <taxon>Actinomycetes</taxon>
        <taxon>Micrococcales</taxon>
        <taxon>Microbacteriaceae</taxon>
        <taxon>Schumannella</taxon>
    </lineage>
</organism>
<evidence type="ECO:0000259" key="1">
    <source>
        <dbReference type="PROSITE" id="PS51746"/>
    </source>
</evidence>
<feature type="domain" description="PPM-type phosphatase" evidence="1">
    <location>
        <begin position="24"/>
        <end position="255"/>
    </location>
</feature>
<dbReference type="InterPro" id="IPR001932">
    <property type="entry name" value="PPM-type_phosphatase-like_dom"/>
</dbReference>
<accession>A0A506Y4P4</accession>
<protein>
    <submittedName>
        <fullName evidence="2">Serine/threonine-protein phosphatase</fullName>
    </submittedName>
</protein>
<dbReference type="OrthoDB" id="9801841at2"/>
<dbReference type="AlphaFoldDB" id="A0A506Y4P4"/>
<evidence type="ECO:0000313" key="3">
    <source>
        <dbReference type="Proteomes" id="UP000316252"/>
    </source>
</evidence>
<proteinExistence type="predicted"/>
<dbReference type="CDD" id="cd00143">
    <property type="entry name" value="PP2Cc"/>
    <property type="match status" value="1"/>
</dbReference>
<dbReference type="SMART" id="SM00331">
    <property type="entry name" value="PP2C_SIG"/>
    <property type="match status" value="1"/>
</dbReference>
<dbReference type="PANTHER" id="PTHR47992">
    <property type="entry name" value="PROTEIN PHOSPHATASE"/>
    <property type="match status" value="1"/>
</dbReference>
<dbReference type="SMART" id="SM00332">
    <property type="entry name" value="PP2Cc"/>
    <property type="match status" value="1"/>
</dbReference>
<dbReference type="Proteomes" id="UP000316252">
    <property type="component" value="Unassembled WGS sequence"/>
</dbReference>
<dbReference type="PROSITE" id="PS51746">
    <property type="entry name" value="PPM_2"/>
    <property type="match status" value="1"/>
</dbReference>
<dbReference type="InterPro" id="IPR015655">
    <property type="entry name" value="PP2C"/>
</dbReference>
<dbReference type="SUPFAM" id="SSF81606">
    <property type="entry name" value="PP2C-like"/>
    <property type="match status" value="1"/>
</dbReference>
<dbReference type="GO" id="GO:0004722">
    <property type="term" value="F:protein serine/threonine phosphatase activity"/>
    <property type="evidence" value="ECO:0007669"/>
    <property type="project" value="InterPro"/>
</dbReference>
<gene>
    <name evidence="2" type="ORF">FJ657_09200</name>
</gene>
<name>A0A506Y4P4_9MICO</name>
<dbReference type="EMBL" id="VHQG01000002">
    <property type="protein sequence ID" value="TPW75998.1"/>
    <property type="molecule type" value="Genomic_DNA"/>
</dbReference>
<sequence>MTVLGEYTGEIAIEVDGAEPVRLAWGVASDIGRRRQNNEDSAVVKPPLFAVADGMGGHAAGDLASKAAVVRLDEHERGALGTEDEVIAHLEDAVADIAEVAAGVPAGAGTTVTGVVLAAGEERAELLVFNLGDSRTYGFANNELRRITVDHSVVQELVDAGAISEAEAEFHPESNVITRALGFAEHPEPDFTRIPVQSGMRLLLCSDGLTREVEDGHIRLHLSAGLDPLVTADALVDAALASGGRDNITVLIVDVV</sequence>